<reference evidence="1" key="1">
    <citation type="submission" date="2021-01" db="EMBL/GenBank/DDBJ databases">
        <authorList>
            <person name="Sun Q."/>
        </authorList>
    </citation>
    <scope>NUCLEOTIDE SEQUENCE</scope>
    <source>
        <strain evidence="1">YIM B02566</strain>
    </source>
</reference>
<evidence type="ECO:0000313" key="2">
    <source>
        <dbReference type="Proteomes" id="UP000616151"/>
    </source>
</evidence>
<evidence type="ECO:0000313" key="1">
    <source>
        <dbReference type="EMBL" id="MBK1870349.1"/>
    </source>
</evidence>
<dbReference type="EMBL" id="JAENHL010000008">
    <property type="protein sequence ID" value="MBK1870349.1"/>
    <property type="molecule type" value="Genomic_DNA"/>
</dbReference>
<dbReference type="Proteomes" id="UP000616151">
    <property type="component" value="Unassembled WGS sequence"/>
</dbReference>
<name>A0ACC5RCM4_9HYPH</name>
<protein>
    <submittedName>
        <fullName evidence="1">Tyrosine protein phosphatase</fullName>
    </submittedName>
</protein>
<keyword evidence="2" id="KW-1185">Reference proteome</keyword>
<gene>
    <name evidence="1" type="ORF">JHL16_28555</name>
</gene>
<accession>A0ACC5RCM4</accession>
<sequence>MEIIVSPLSAVQLLVNRHKVSHVVSLLGPETPHRTFSGITDGNHLKLTFHDITAPAEGFTAPASDHVEQLIGFLKSRQGDDPMLIHCWAGISRSTASAFTAMCLYNPDADEYKLAQQLRALSHVATPNRRIVAFADDMMGRQGRMVDAIDAIGRGEDAYEGVIFQWKI</sequence>
<comment type="caution">
    <text evidence="1">The sequence shown here is derived from an EMBL/GenBank/DDBJ whole genome shotgun (WGS) entry which is preliminary data.</text>
</comment>
<organism evidence="1 2">
    <name type="scientific">Taklimakanibacter albus</name>
    <dbReference type="NCBI Taxonomy" id="2800327"/>
    <lineage>
        <taxon>Bacteria</taxon>
        <taxon>Pseudomonadati</taxon>
        <taxon>Pseudomonadota</taxon>
        <taxon>Alphaproteobacteria</taxon>
        <taxon>Hyphomicrobiales</taxon>
        <taxon>Aestuariivirgaceae</taxon>
        <taxon>Taklimakanibacter</taxon>
    </lineage>
</organism>
<proteinExistence type="predicted"/>